<dbReference type="PANTHER" id="PTHR43861:SF1">
    <property type="entry name" value="TRANS-ACONITATE 2-METHYLTRANSFERASE"/>
    <property type="match status" value="1"/>
</dbReference>
<keyword evidence="2" id="KW-0489">Methyltransferase</keyword>
<dbReference type="OrthoDB" id="66144at2759"/>
<reference evidence="2" key="1">
    <citation type="submission" date="2019-09" db="EMBL/GenBank/DDBJ databases">
        <title>Organ-specific transcriptomic study of the physiology of the cattle tick, Rhipicephalus microplus.</title>
        <authorList>
            <person name="Tirloni L."/>
            <person name="Braz G."/>
            <person name="Gandara A.C.P."/>
            <person name="Sabadin G.A."/>
            <person name="da Silva R.M."/>
            <person name="Guizzo M.G."/>
            <person name="Machado J.A."/>
            <person name="Costa E.P."/>
            <person name="Gomes H.F."/>
            <person name="Moraes J."/>
            <person name="Mota M.B.S."/>
            <person name="Mesquita R.D."/>
            <person name="Alvarenga P.H."/>
            <person name="Alves F."/>
            <person name="Seixas A."/>
            <person name="da Fonseca R.N."/>
            <person name="Fogaca A."/>
            <person name="Logullo C."/>
            <person name="Tanaka A."/>
            <person name="Daffre S."/>
            <person name="Termignoni C."/>
            <person name="Vaz I.S.Jr."/>
            <person name="Oliveira P.L."/>
            <person name="Ribeiro J.M."/>
        </authorList>
    </citation>
    <scope>NUCLEOTIDE SEQUENCE</scope>
    <source>
        <strain evidence="2">Porto Alegre</strain>
    </source>
</reference>
<dbReference type="InterPro" id="IPR025714">
    <property type="entry name" value="Methyltranfer_dom"/>
</dbReference>
<dbReference type="PANTHER" id="PTHR43861">
    <property type="entry name" value="TRANS-ACONITATE 2-METHYLTRANSFERASE-RELATED"/>
    <property type="match status" value="1"/>
</dbReference>
<dbReference type="VEuPathDB" id="VectorBase:LOC119185270"/>
<dbReference type="Pfam" id="PF13847">
    <property type="entry name" value="Methyltransf_31"/>
    <property type="match status" value="1"/>
</dbReference>
<accession>A0A6M2CK73</accession>
<feature type="domain" description="Methyltransferase" evidence="1">
    <location>
        <begin position="49"/>
        <end position="177"/>
    </location>
</feature>
<dbReference type="EMBL" id="GHWJ01001256">
    <property type="protein sequence ID" value="NOV33993.1"/>
    <property type="molecule type" value="Transcribed_RNA"/>
</dbReference>
<dbReference type="SUPFAM" id="SSF53335">
    <property type="entry name" value="S-adenosyl-L-methionine-dependent methyltransferases"/>
    <property type="match status" value="1"/>
</dbReference>
<sequence>MAVMEDVRGPDLRHATADLDPESFTWLKELSYKENLTSLNLVKFLRSATKEYQYLDVGCGPGNFLAERLLPRLHPFARVVSTDISEDMIQYAQEHHKKPKVNFEVLDIEKGDVHFITNMYGLFDRLYSFLTFHYIWDLPKVYRNISRLLKDGGECLVVYFTRTGITDVWHQIYQNEEWQLYMPDLSSMFAERYCFNEPVDEKKLGDLEKSAVKAAGLELVACHTYSSVWTFSSADACLGAYIPFFKLDSRVPEEKRAHFWDTWRRALREASISKDGAISLVYDVIVVHSQKPSTSAPHAQ</sequence>
<proteinExistence type="predicted"/>
<dbReference type="GO" id="GO:0032259">
    <property type="term" value="P:methylation"/>
    <property type="evidence" value="ECO:0007669"/>
    <property type="project" value="UniProtKB-KW"/>
</dbReference>
<evidence type="ECO:0000259" key="1">
    <source>
        <dbReference type="Pfam" id="PF13847"/>
    </source>
</evidence>
<dbReference type="Gene3D" id="3.40.50.150">
    <property type="entry name" value="Vaccinia Virus protein VP39"/>
    <property type="match status" value="1"/>
</dbReference>
<name>A0A6M2CK73_RHIMP</name>
<dbReference type="InterPro" id="IPR029063">
    <property type="entry name" value="SAM-dependent_MTases_sf"/>
</dbReference>
<dbReference type="GO" id="GO:0008168">
    <property type="term" value="F:methyltransferase activity"/>
    <property type="evidence" value="ECO:0007669"/>
    <property type="project" value="UniProtKB-KW"/>
</dbReference>
<evidence type="ECO:0000313" key="2">
    <source>
        <dbReference type="EMBL" id="NOV33993.1"/>
    </source>
</evidence>
<organism evidence="2">
    <name type="scientific">Rhipicephalus microplus</name>
    <name type="common">Cattle tick</name>
    <name type="synonym">Boophilus microplus</name>
    <dbReference type="NCBI Taxonomy" id="6941"/>
    <lineage>
        <taxon>Eukaryota</taxon>
        <taxon>Metazoa</taxon>
        <taxon>Ecdysozoa</taxon>
        <taxon>Arthropoda</taxon>
        <taxon>Chelicerata</taxon>
        <taxon>Arachnida</taxon>
        <taxon>Acari</taxon>
        <taxon>Parasitiformes</taxon>
        <taxon>Ixodida</taxon>
        <taxon>Ixodoidea</taxon>
        <taxon>Ixodidae</taxon>
        <taxon>Rhipicephalinae</taxon>
        <taxon>Rhipicephalus</taxon>
        <taxon>Boophilus</taxon>
    </lineage>
</organism>
<dbReference type="CDD" id="cd02440">
    <property type="entry name" value="AdoMet_MTases"/>
    <property type="match status" value="1"/>
</dbReference>
<dbReference type="AlphaFoldDB" id="A0A6M2CK73"/>
<keyword evidence="2" id="KW-0808">Transferase</keyword>
<protein>
    <submittedName>
        <fullName evidence="2">Putative juvenile hormone acid methyltransferase</fullName>
    </submittedName>
</protein>